<feature type="region of interest" description="Disordered" evidence="1">
    <location>
        <begin position="42"/>
        <end position="68"/>
    </location>
</feature>
<evidence type="ECO:0000256" key="1">
    <source>
        <dbReference type="SAM" id="MobiDB-lite"/>
    </source>
</evidence>
<keyword evidence="3" id="KW-1185">Reference proteome</keyword>
<comment type="caution">
    <text evidence="2">The sequence shown here is derived from an EMBL/GenBank/DDBJ whole genome shotgun (WGS) entry which is preliminary data.</text>
</comment>
<accession>A0A540K4L4</accession>
<reference evidence="2 3" key="1">
    <citation type="journal article" date="2019" name="G3 (Bethesda)">
        <title>Sequencing of a Wild Apple (Malus baccata) Genome Unravels the Differences Between Cultivated and Wild Apple Species Regarding Disease Resistance and Cold Tolerance.</title>
        <authorList>
            <person name="Chen X."/>
        </authorList>
    </citation>
    <scope>NUCLEOTIDE SEQUENCE [LARGE SCALE GENOMIC DNA]</scope>
    <source>
        <strain evidence="3">cv. Shandingzi</strain>
        <tissue evidence="2">Leaves</tissue>
    </source>
</reference>
<dbReference type="AlphaFoldDB" id="A0A540K4L4"/>
<name>A0A540K4L4_MALBA</name>
<gene>
    <name evidence="2" type="ORF">C1H46_045296</name>
</gene>
<sequence length="106" mass="11863">MRDGCTHDTDVHRTTVPSCRCCSSIRLRGDKPASALSPECRSLQRNSNVHGQNQDSDISTRTNLSPTLPSSPWNCFDFYSYSRPDLLTANCASDRVSWFLVLKPVN</sequence>
<evidence type="ECO:0000313" key="2">
    <source>
        <dbReference type="EMBL" id="TQD69171.1"/>
    </source>
</evidence>
<dbReference type="Proteomes" id="UP000315295">
    <property type="component" value="Unassembled WGS sequence"/>
</dbReference>
<proteinExistence type="predicted"/>
<feature type="compositionally biased region" description="Polar residues" evidence="1">
    <location>
        <begin position="43"/>
        <end position="68"/>
    </location>
</feature>
<dbReference type="EMBL" id="VIEB01004588">
    <property type="protein sequence ID" value="TQD69171.1"/>
    <property type="molecule type" value="Genomic_DNA"/>
</dbReference>
<evidence type="ECO:0000313" key="3">
    <source>
        <dbReference type="Proteomes" id="UP000315295"/>
    </source>
</evidence>
<protein>
    <submittedName>
        <fullName evidence="2">Uncharacterized protein</fullName>
    </submittedName>
</protein>
<organism evidence="2 3">
    <name type="scientific">Malus baccata</name>
    <name type="common">Siberian crab apple</name>
    <name type="synonym">Pyrus baccata</name>
    <dbReference type="NCBI Taxonomy" id="106549"/>
    <lineage>
        <taxon>Eukaryota</taxon>
        <taxon>Viridiplantae</taxon>
        <taxon>Streptophyta</taxon>
        <taxon>Embryophyta</taxon>
        <taxon>Tracheophyta</taxon>
        <taxon>Spermatophyta</taxon>
        <taxon>Magnoliopsida</taxon>
        <taxon>eudicotyledons</taxon>
        <taxon>Gunneridae</taxon>
        <taxon>Pentapetalae</taxon>
        <taxon>rosids</taxon>
        <taxon>fabids</taxon>
        <taxon>Rosales</taxon>
        <taxon>Rosaceae</taxon>
        <taxon>Amygdaloideae</taxon>
        <taxon>Maleae</taxon>
        <taxon>Malus</taxon>
    </lineage>
</organism>